<dbReference type="InterPro" id="IPR036291">
    <property type="entry name" value="NAD(P)-bd_dom_sf"/>
</dbReference>
<accession>A0A9P9WDT4</accession>
<dbReference type="Gene3D" id="3.40.50.720">
    <property type="entry name" value="NAD(P)-binding Rossmann-like Domain"/>
    <property type="match status" value="1"/>
</dbReference>
<evidence type="ECO:0000313" key="2">
    <source>
        <dbReference type="Proteomes" id="UP000829685"/>
    </source>
</evidence>
<evidence type="ECO:0000313" key="1">
    <source>
        <dbReference type="EMBL" id="KAI1858637.1"/>
    </source>
</evidence>
<keyword evidence="2" id="KW-1185">Reference proteome</keyword>
<protein>
    <submittedName>
        <fullName evidence="1">Uncharacterized protein</fullName>
    </submittedName>
</protein>
<dbReference type="SUPFAM" id="SSF51735">
    <property type="entry name" value="NAD(P)-binding Rossmann-fold domains"/>
    <property type="match status" value="1"/>
</dbReference>
<comment type="caution">
    <text evidence="1">The sequence shown here is derived from an EMBL/GenBank/DDBJ whole genome shotgun (WGS) entry which is preliminary data.</text>
</comment>
<gene>
    <name evidence="1" type="ORF">JX265_010730</name>
</gene>
<reference evidence="1" key="1">
    <citation type="submission" date="2021-03" db="EMBL/GenBank/DDBJ databases">
        <title>Revisited historic fungal species revealed as producer of novel bioactive compounds through whole genome sequencing and comparative genomics.</title>
        <authorList>
            <person name="Vignolle G.A."/>
            <person name="Hochenegger N."/>
            <person name="Mach R.L."/>
            <person name="Mach-Aigner A.R."/>
            <person name="Javad Rahimi M."/>
            <person name="Salim K.A."/>
            <person name="Chan C.M."/>
            <person name="Lim L.B.L."/>
            <person name="Cai F."/>
            <person name="Druzhinina I.S."/>
            <person name="U'Ren J.M."/>
            <person name="Derntl C."/>
        </authorList>
    </citation>
    <scope>NUCLEOTIDE SEQUENCE</scope>
    <source>
        <strain evidence="1">TUCIM 5799</strain>
    </source>
</reference>
<dbReference type="AlphaFoldDB" id="A0A9P9WDT4"/>
<dbReference type="Proteomes" id="UP000829685">
    <property type="component" value="Unassembled WGS sequence"/>
</dbReference>
<proteinExistence type="predicted"/>
<dbReference type="EMBL" id="JAFIMR010000036">
    <property type="protein sequence ID" value="KAI1858637.1"/>
    <property type="molecule type" value="Genomic_DNA"/>
</dbReference>
<organism evidence="1 2">
    <name type="scientific">Neoarthrinium moseri</name>
    <dbReference type="NCBI Taxonomy" id="1658444"/>
    <lineage>
        <taxon>Eukaryota</taxon>
        <taxon>Fungi</taxon>
        <taxon>Dikarya</taxon>
        <taxon>Ascomycota</taxon>
        <taxon>Pezizomycotina</taxon>
        <taxon>Sordariomycetes</taxon>
        <taxon>Xylariomycetidae</taxon>
        <taxon>Amphisphaeriales</taxon>
        <taxon>Apiosporaceae</taxon>
        <taxon>Neoarthrinium</taxon>
    </lineage>
</organism>
<sequence length="156" mass="17780">MMSPKHGMQEKLRDSTSIKDEYELYSSSKAGNWLLASQLAQNQTVGKGIVHLAGSPGNYNTNIWRYTPSLLYYVLWPILRDPVNGANTYLWMAFSESITIEDSMAGRYAICDGRWHSGQRQDLILALRSVEEGGSGRAREYLYWCENNIKDFLSED</sequence>
<name>A0A9P9WDT4_9PEZI</name>